<dbReference type="EMBL" id="JAACAK010000045">
    <property type="protein sequence ID" value="NIR74480.1"/>
    <property type="molecule type" value="Genomic_DNA"/>
</dbReference>
<dbReference type="Proteomes" id="UP000702544">
    <property type="component" value="Unassembled WGS sequence"/>
</dbReference>
<evidence type="ECO:0000256" key="7">
    <source>
        <dbReference type="ARBA" id="ARBA00022989"/>
    </source>
</evidence>
<keyword evidence="4" id="KW-0997">Cell inner membrane</keyword>
<feature type="domain" description="Type II secretion system protein GspC N-terminal" evidence="9">
    <location>
        <begin position="14"/>
        <end position="149"/>
    </location>
</feature>
<organism evidence="10 11">
    <name type="scientific">Candidatus Kutchimonas denitrificans</name>
    <dbReference type="NCBI Taxonomy" id="3056748"/>
    <lineage>
        <taxon>Bacteria</taxon>
        <taxon>Pseudomonadati</taxon>
        <taxon>Gemmatimonadota</taxon>
        <taxon>Gemmatimonadia</taxon>
        <taxon>Candidatus Palauibacterales</taxon>
        <taxon>Candidatus Palauibacteraceae</taxon>
        <taxon>Candidatus Kutchimonas</taxon>
    </lineage>
</organism>
<dbReference type="GO" id="GO:0015031">
    <property type="term" value="P:protein transport"/>
    <property type="evidence" value="ECO:0007669"/>
    <property type="project" value="UniProtKB-KW"/>
</dbReference>
<evidence type="ECO:0000256" key="2">
    <source>
        <dbReference type="ARBA" id="ARBA00022448"/>
    </source>
</evidence>
<keyword evidence="6" id="KW-0653">Protein transport</keyword>
<evidence type="ECO:0000256" key="6">
    <source>
        <dbReference type="ARBA" id="ARBA00022927"/>
    </source>
</evidence>
<protein>
    <recommendedName>
        <fullName evidence="9">Type II secretion system protein GspC N-terminal domain-containing protein</fullName>
    </recommendedName>
</protein>
<dbReference type="GO" id="GO:0005886">
    <property type="term" value="C:plasma membrane"/>
    <property type="evidence" value="ECO:0007669"/>
    <property type="project" value="UniProtKB-SubCell"/>
</dbReference>
<dbReference type="Pfam" id="PF11356">
    <property type="entry name" value="T2SSC"/>
    <property type="match status" value="1"/>
</dbReference>
<keyword evidence="7" id="KW-1133">Transmembrane helix</keyword>
<evidence type="ECO:0000313" key="10">
    <source>
        <dbReference type="EMBL" id="NIR74480.1"/>
    </source>
</evidence>
<gene>
    <name evidence="10" type="ORF">GWO12_05140</name>
</gene>
<reference evidence="10 11" key="1">
    <citation type="submission" date="2020-01" db="EMBL/GenBank/DDBJ databases">
        <title>Genomes assembled from Gulf of Kutch pelagic sediment metagenomes.</title>
        <authorList>
            <person name="Chandrashekar M."/>
            <person name="Mahajan M.S."/>
            <person name="Dave K.J."/>
            <person name="Vatsa P."/>
            <person name="Nathani N.M."/>
        </authorList>
    </citation>
    <scope>NUCLEOTIDE SEQUENCE [LARGE SCALE GENOMIC DNA]</scope>
    <source>
        <strain evidence="10">KS3-K002</strain>
    </source>
</reference>
<dbReference type="AlphaFoldDB" id="A0AAE4Z618"/>
<keyword evidence="5" id="KW-0812">Transmembrane</keyword>
<evidence type="ECO:0000256" key="1">
    <source>
        <dbReference type="ARBA" id="ARBA00004533"/>
    </source>
</evidence>
<keyword evidence="3" id="KW-1003">Cell membrane</keyword>
<accession>A0AAE4Z618</accession>
<comment type="caution">
    <text evidence="10">The sequence shown here is derived from an EMBL/GenBank/DDBJ whole genome shotgun (WGS) entry which is preliminary data.</text>
</comment>
<evidence type="ECO:0000259" key="9">
    <source>
        <dbReference type="Pfam" id="PF11356"/>
    </source>
</evidence>
<comment type="subcellular location">
    <subcellularLocation>
        <location evidence="1">Cell inner membrane</location>
    </subcellularLocation>
</comment>
<name>A0AAE4Z618_9BACT</name>
<evidence type="ECO:0000256" key="3">
    <source>
        <dbReference type="ARBA" id="ARBA00022475"/>
    </source>
</evidence>
<evidence type="ECO:0000256" key="5">
    <source>
        <dbReference type="ARBA" id="ARBA00022692"/>
    </source>
</evidence>
<evidence type="ECO:0000313" key="11">
    <source>
        <dbReference type="Proteomes" id="UP000702544"/>
    </source>
</evidence>
<keyword evidence="8" id="KW-0472">Membrane</keyword>
<evidence type="ECO:0000256" key="8">
    <source>
        <dbReference type="ARBA" id="ARBA00023136"/>
    </source>
</evidence>
<sequence length="168" mass="17522">MRAITRALYLLAGVLALAGLGLRLVPARPAVPAADPIAIDRPATEPSPSERAQALLTFQEIVQANVFSQDRAAPAQRYVPPELALPEPVPTAAPAAAPRLRLFGVAVGPTGAVALIDADPAIPGAEVYRQGDLVRGLQLVEIRETTVVLMGEDGPTVLSLPSSGRRSQ</sequence>
<keyword evidence="2" id="KW-0813">Transport</keyword>
<evidence type="ECO:0000256" key="4">
    <source>
        <dbReference type="ARBA" id="ARBA00022519"/>
    </source>
</evidence>
<dbReference type="InterPro" id="IPR024961">
    <property type="entry name" value="T2SS_GspC_N"/>
</dbReference>
<proteinExistence type="predicted"/>